<dbReference type="InterPro" id="IPR013783">
    <property type="entry name" value="Ig-like_fold"/>
</dbReference>
<protein>
    <submittedName>
        <fullName evidence="2">Pilus assembly protein</fullName>
    </submittedName>
</protein>
<feature type="chain" id="PRO_5015983638" evidence="1">
    <location>
        <begin position="21"/>
        <end position="244"/>
    </location>
</feature>
<accession>A0A2V4HSP5</accession>
<sequence>MIIFRLLASTLLALPLVASAAPELNVGALYDYLDGDKSTLLKRVRNSGDTTAFVKVSVAELVYDAAGVAREIDTDGLPLEQRGLVASPARLIVPAQGMQAVRLLYRGSREQERYFRLRFVPVLPELDDGFAVDEQEAEKYRDSLKAGVNLLAGYGSLLFVRPKETRYKTHVLRQGGTLSVANEGNSTVVLDHFRQCRAQGQGCESATKHHLLPGRHRQFEGHPTKVHQFELHEGAKRQAQVLEG</sequence>
<keyword evidence="1" id="KW-0732">Signal</keyword>
<dbReference type="InterPro" id="IPR008962">
    <property type="entry name" value="PapD-like_sf"/>
</dbReference>
<reference evidence="2 3" key="1">
    <citation type="submission" date="2018-06" db="EMBL/GenBank/DDBJ databases">
        <title>Pseudomonas diversity within urban Lake Michigan freshwaters.</title>
        <authorList>
            <person name="Batrich M."/>
            <person name="Hatzopoulos T."/>
            <person name="Putonti C."/>
        </authorList>
    </citation>
    <scope>NUCLEOTIDE SEQUENCE [LARGE SCALE GENOMIC DNA]</scope>
    <source>
        <strain evidence="2 3">LBp-160603</strain>
    </source>
</reference>
<name>A0A2V4HSP5_9PSED</name>
<organism evidence="2 3">
    <name type="scientific">Pseudomonas soli</name>
    <dbReference type="NCBI Taxonomy" id="1306993"/>
    <lineage>
        <taxon>Bacteria</taxon>
        <taxon>Pseudomonadati</taxon>
        <taxon>Pseudomonadota</taxon>
        <taxon>Gammaproteobacteria</taxon>
        <taxon>Pseudomonadales</taxon>
        <taxon>Pseudomonadaceae</taxon>
        <taxon>Pseudomonas</taxon>
    </lineage>
</organism>
<dbReference type="EMBL" id="QJRO01000009">
    <property type="protein sequence ID" value="PYB80531.1"/>
    <property type="molecule type" value="Genomic_DNA"/>
</dbReference>
<dbReference type="AlphaFoldDB" id="A0A2V4HSP5"/>
<comment type="caution">
    <text evidence="2">The sequence shown here is derived from an EMBL/GenBank/DDBJ whole genome shotgun (WGS) entry which is preliminary data.</text>
</comment>
<evidence type="ECO:0000256" key="1">
    <source>
        <dbReference type="SAM" id="SignalP"/>
    </source>
</evidence>
<dbReference type="Gene3D" id="2.60.40.10">
    <property type="entry name" value="Immunoglobulins"/>
    <property type="match status" value="1"/>
</dbReference>
<evidence type="ECO:0000313" key="3">
    <source>
        <dbReference type="Proteomes" id="UP000247620"/>
    </source>
</evidence>
<feature type="signal peptide" evidence="1">
    <location>
        <begin position="1"/>
        <end position="20"/>
    </location>
</feature>
<gene>
    <name evidence="2" type="ORF">DMX07_15195</name>
</gene>
<evidence type="ECO:0000313" key="2">
    <source>
        <dbReference type="EMBL" id="PYB80531.1"/>
    </source>
</evidence>
<dbReference type="SUPFAM" id="SSF49354">
    <property type="entry name" value="PapD-like"/>
    <property type="match status" value="1"/>
</dbReference>
<dbReference type="RefSeq" id="WP_110701081.1">
    <property type="nucleotide sequence ID" value="NZ_QJRO01000009.1"/>
</dbReference>
<proteinExistence type="predicted"/>
<dbReference type="Proteomes" id="UP000247620">
    <property type="component" value="Unassembled WGS sequence"/>
</dbReference>